<dbReference type="InterPro" id="IPR015882">
    <property type="entry name" value="HEX_bac_N"/>
</dbReference>
<dbReference type="EMBL" id="CP025198">
    <property type="protein sequence ID" value="AXE37378.1"/>
    <property type="molecule type" value="Genomic_DNA"/>
</dbReference>
<reference evidence="10 11" key="1">
    <citation type="submission" date="2017-12" db="EMBL/GenBank/DDBJ databases">
        <title>The whole genome sequence of the Acidipropionibacterium virtanenii sp. nov. type strain JS278.</title>
        <authorList>
            <person name="Laine P."/>
            <person name="Deptula P."/>
            <person name="Varmanen P."/>
            <person name="Auvinen P."/>
        </authorList>
    </citation>
    <scope>NUCLEOTIDE SEQUENCE [LARGE SCALE GENOMIC DNA]</scope>
    <source>
        <strain evidence="10 11">JS278</strain>
    </source>
</reference>
<dbReference type="PANTHER" id="PTHR22600">
    <property type="entry name" value="BETA-HEXOSAMINIDASE"/>
    <property type="match status" value="1"/>
</dbReference>
<dbReference type="GO" id="GO:0030203">
    <property type="term" value="P:glycosaminoglycan metabolic process"/>
    <property type="evidence" value="ECO:0007669"/>
    <property type="project" value="TreeGrafter"/>
</dbReference>
<dbReference type="SUPFAM" id="SSF55545">
    <property type="entry name" value="beta-N-acetylhexosaminidase-like domain"/>
    <property type="match status" value="1"/>
</dbReference>
<comment type="similarity">
    <text evidence="2">Belongs to the glycosyl hydrolase 20 family.</text>
</comment>
<dbReference type="GO" id="GO:0004563">
    <property type="term" value="F:beta-N-acetylhexosaminidase activity"/>
    <property type="evidence" value="ECO:0007669"/>
    <property type="project" value="UniProtKB-EC"/>
</dbReference>
<dbReference type="SUPFAM" id="SSF51445">
    <property type="entry name" value="(Trans)glycosidases"/>
    <property type="match status" value="1"/>
</dbReference>
<evidence type="ECO:0000256" key="4">
    <source>
        <dbReference type="ARBA" id="ARBA00022801"/>
    </source>
</evidence>
<dbReference type="EC" id="3.2.1.52" evidence="3"/>
<dbReference type="KEGG" id="acij:JS278_00181"/>
<evidence type="ECO:0000259" key="8">
    <source>
        <dbReference type="Pfam" id="PF00728"/>
    </source>
</evidence>
<evidence type="ECO:0000256" key="3">
    <source>
        <dbReference type="ARBA" id="ARBA00012663"/>
    </source>
</evidence>
<dbReference type="Gene3D" id="3.20.20.80">
    <property type="entry name" value="Glycosidases"/>
    <property type="match status" value="1"/>
</dbReference>
<dbReference type="InterPro" id="IPR017853">
    <property type="entry name" value="GH"/>
</dbReference>
<dbReference type="InterPro" id="IPR025705">
    <property type="entry name" value="Beta_hexosaminidase_sua/sub"/>
</dbReference>
<protein>
    <recommendedName>
        <fullName evidence="3">beta-N-acetylhexosaminidase</fullName>
        <ecNumber evidence="3">3.2.1.52</ecNumber>
    </recommendedName>
</protein>
<keyword evidence="11" id="KW-1185">Reference proteome</keyword>
<feature type="domain" description="Glycoside hydrolase family 20 catalytic" evidence="8">
    <location>
        <begin position="144"/>
        <end position="484"/>
    </location>
</feature>
<dbReference type="OrthoDB" id="9763537at2"/>
<dbReference type="PRINTS" id="PR00738">
    <property type="entry name" value="GLHYDRLASE20"/>
</dbReference>
<dbReference type="RefSeq" id="WP_114043540.1">
    <property type="nucleotide sequence ID" value="NZ_CP025198.1"/>
</dbReference>
<evidence type="ECO:0000256" key="1">
    <source>
        <dbReference type="ARBA" id="ARBA00001231"/>
    </source>
</evidence>
<dbReference type="CDD" id="cd06563">
    <property type="entry name" value="GH20_chitobiase-like"/>
    <property type="match status" value="1"/>
</dbReference>
<evidence type="ECO:0000313" key="10">
    <source>
        <dbReference type="EMBL" id="AXE37378.1"/>
    </source>
</evidence>
<name>A0A344UQ30_9ACTN</name>
<evidence type="ECO:0000256" key="2">
    <source>
        <dbReference type="ARBA" id="ARBA00006285"/>
    </source>
</evidence>
<organism evidence="10 11">
    <name type="scientific">Acidipropionibacterium virtanenii</name>
    <dbReference type="NCBI Taxonomy" id="2057246"/>
    <lineage>
        <taxon>Bacteria</taxon>
        <taxon>Bacillati</taxon>
        <taxon>Actinomycetota</taxon>
        <taxon>Actinomycetes</taxon>
        <taxon>Propionibacteriales</taxon>
        <taxon>Propionibacteriaceae</taxon>
        <taxon>Acidipropionibacterium</taxon>
    </lineage>
</organism>
<sequence>MPPHSPVTAASRITGIVPRPRHLEVEDGPGCALTPGSRIIGDEALAGAVRRVLSEATGLALSLAEEPSQAPGIAVALDLGLPEEGYTIQVAAEGVSIAAGSERGAVWAAQVLRQLLGPDAFLPGAQSTRWELPAVRIVDAPSWGWRGCMLDVGRHFMPIRRVMDFVELLSQLRVNTLVLHLTEDQGWRFQSLSHPGLTELGSWRLESINPYHGADGTPHGGFYTQNQLRHLVHFADQYGITVVPELEFPGHAAAALRAEPSLAVPGRVPGQVRTEYGISDDVLNMSEDALQFVADIWTEVLDIFDSKYVAIGGDEAPVTQWVSSPEIARRAAELGTVPEKLQHWFTGWLRDWLVERGRIPVGWDEVIDDGPVDGLVCAAWRPGDAAVRALRGGMEAILAPTSHTYLDYYQSEDPQERYSIGSLTTLDDAISFDPLDVVVGCTGEERSRVLGTQFQLWSEYMDTMEEVEYMAFPRAIALAEAAWGRPDGMDAEAVRARVAAHMDRLEAAGVNVRPLDGPHPWQLGGNGRRRRPPKENQAW</sequence>
<feature type="active site" description="Proton donor" evidence="6">
    <location>
        <position position="315"/>
    </location>
</feature>
<accession>A0A344UQ30</accession>
<dbReference type="GO" id="GO:0005975">
    <property type="term" value="P:carbohydrate metabolic process"/>
    <property type="evidence" value="ECO:0007669"/>
    <property type="project" value="InterPro"/>
</dbReference>
<dbReference type="Pfam" id="PF00728">
    <property type="entry name" value="Glyco_hydro_20"/>
    <property type="match status" value="1"/>
</dbReference>
<evidence type="ECO:0000256" key="7">
    <source>
        <dbReference type="SAM" id="MobiDB-lite"/>
    </source>
</evidence>
<evidence type="ECO:0000259" key="9">
    <source>
        <dbReference type="Pfam" id="PF02838"/>
    </source>
</evidence>
<dbReference type="Pfam" id="PF02838">
    <property type="entry name" value="Glyco_hydro_20b"/>
    <property type="match status" value="1"/>
</dbReference>
<evidence type="ECO:0000256" key="6">
    <source>
        <dbReference type="PIRSR" id="PIRSR625705-1"/>
    </source>
</evidence>
<feature type="domain" description="Beta-hexosaminidase bacterial type N-terminal" evidence="9">
    <location>
        <begin position="15"/>
        <end position="140"/>
    </location>
</feature>
<dbReference type="AlphaFoldDB" id="A0A344UQ30"/>
<keyword evidence="4 10" id="KW-0378">Hydrolase</keyword>
<comment type="catalytic activity">
    <reaction evidence="1">
        <text>Hydrolysis of terminal non-reducing N-acetyl-D-hexosamine residues in N-acetyl-beta-D-hexosaminides.</text>
        <dbReference type="EC" id="3.2.1.52"/>
    </reaction>
</comment>
<dbReference type="Gene3D" id="3.30.379.10">
    <property type="entry name" value="Chitobiase/beta-hexosaminidase domain 2-like"/>
    <property type="match status" value="1"/>
</dbReference>
<dbReference type="InterPro" id="IPR015883">
    <property type="entry name" value="Glyco_hydro_20_cat"/>
</dbReference>
<gene>
    <name evidence="10" type="primary">exo I</name>
    <name evidence="10" type="ORF">JS278_00181</name>
</gene>
<dbReference type="Proteomes" id="UP000251995">
    <property type="component" value="Chromosome"/>
</dbReference>
<dbReference type="InterPro" id="IPR029018">
    <property type="entry name" value="Hex-like_dom2"/>
</dbReference>
<proteinExistence type="inferred from homology"/>
<dbReference type="GO" id="GO:0016020">
    <property type="term" value="C:membrane"/>
    <property type="evidence" value="ECO:0007669"/>
    <property type="project" value="TreeGrafter"/>
</dbReference>
<evidence type="ECO:0000313" key="11">
    <source>
        <dbReference type="Proteomes" id="UP000251995"/>
    </source>
</evidence>
<feature type="region of interest" description="Disordered" evidence="7">
    <location>
        <begin position="511"/>
        <end position="539"/>
    </location>
</feature>
<dbReference type="PANTHER" id="PTHR22600:SF57">
    <property type="entry name" value="BETA-N-ACETYLHEXOSAMINIDASE"/>
    <property type="match status" value="1"/>
</dbReference>
<keyword evidence="5 10" id="KW-0326">Glycosidase</keyword>
<evidence type="ECO:0000256" key="5">
    <source>
        <dbReference type="ARBA" id="ARBA00023295"/>
    </source>
</evidence>